<sequence>MARLRSMIFGLPLCIAISSCAGTYGQPKNAPEQAYMSPDIQGLKLEFDIDEQDLRPVPGTNSKVLSGFGYITNNGTVIREVPTILLVMLDKHQKIIFSQDIVSNEKVIAPGETIKVTYLAQGFPTDAETLEFSWKP</sequence>
<feature type="chain" id="PRO_5040825180" description="Lipoprotein" evidence="1">
    <location>
        <begin position="22"/>
        <end position="136"/>
    </location>
</feature>
<evidence type="ECO:0000313" key="2">
    <source>
        <dbReference type="EMBL" id="WIW96182.1"/>
    </source>
</evidence>
<dbReference type="EMBL" id="CP127221">
    <property type="protein sequence ID" value="WIW96182.1"/>
    <property type="molecule type" value="Genomic_DNA"/>
</dbReference>
<evidence type="ECO:0008006" key="4">
    <source>
        <dbReference type="Google" id="ProtNLM"/>
    </source>
</evidence>
<organism evidence="2 3">
    <name type="scientific">Altererythrobacter rubellus</name>
    <dbReference type="NCBI Taxonomy" id="2173831"/>
    <lineage>
        <taxon>Bacteria</taxon>
        <taxon>Pseudomonadati</taxon>
        <taxon>Pseudomonadota</taxon>
        <taxon>Alphaproteobacteria</taxon>
        <taxon>Sphingomonadales</taxon>
        <taxon>Erythrobacteraceae</taxon>
        <taxon>Altererythrobacter</taxon>
    </lineage>
</organism>
<dbReference type="PROSITE" id="PS51257">
    <property type="entry name" value="PROKAR_LIPOPROTEIN"/>
    <property type="match status" value="1"/>
</dbReference>
<accession>A0A9Y2B3P4</accession>
<evidence type="ECO:0000313" key="3">
    <source>
        <dbReference type="Proteomes" id="UP001231445"/>
    </source>
</evidence>
<name>A0A9Y2B3P4_9SPHN</name>
<protein>
    <recommendedName>
        <fullName evidence="4">Lipoprotein</fullName>
    </recommendedName>
</protein>
<evidence type="ECO:0000256" key="1">
    <source>
        <dbReference type="SAM" id="SignalP"/>
    </source>
</evidence>
<proteinExistence type="predicted"/>
<dbReference type="AlphaFoldDB" id="A0A9Y2B3P4"/>
<dbReference type="KEGG" id="arue:QQX03_03490"/>
<gene>
    <name evidence="2" type="ORF">QQX03_03490</name>
</gene>
<reference evidence="2 3" key="1">
    <citation type="submission" date="2023-06" db="EMBL/GenBank/DDBJ databases">
        <title>Altererythrobacter rubellus NBRC 112769 genome.</title>
        <authorList>
            <person name="Zhang K."/>
        </authorList>
    </citation>
    <scope>NUCLEOTIDE SEQUENCE [LARGE SCALE GENOMIC DNA]</scope>
    <source>
        <strain evidence="2 3">NBRC 112769</strain>
    </source>
</reference>
<dbReference type="Proteomes" id="UP001231445">
    <property type="component" value="Chromosome"/>
</dbReference>
<dbReference type="RefSeq" id="WP_285976491.1">
    <property type="nucleotide sequence ID" value="NZ_CP127221.1"/>
</dbReference>
<keyword evidence="1" id="KW-0732">Signal</keyword>
<feature type="signal peptide" evidence="1">
    <location>
        <begin position="1"/>
        <end position="21"/>
    </location>
</feature>
<keyword evidence="3" id="KW-1185">Reference proteome</keyword>